<keyword evidence="1" id="KW-0472">Membrane</keyword>
<feature type="transmembrane region" description="Helical" evidence="1">
    <location>
        <begin position="271"/>
        <end position="289"/>
    </location>
</feature>
<keyword evidence="1" id="KW-1133">Transmembrane helix</keyword>
<proteinExistence type="predicted"/>
<keyword evidence="1" id="KW-0812">Transmembrane</keyword>
<accession>A0A0N4YVB7</accession>
<dbReference type="Pfam" id="PF00931">
    <property type="entry name" value="NB-ARC"/>
    <property type="match status" value="1"/>
</dbReference>
<dbReference type="InterPro" id="IPR002182">
    <property type="entry name" value="NB-ARC"/>
</dbReference>
<organism evidence="3">
    <name type="scientific">Nippostrongylus brasiliensis</name>
    <name type="common">Rat hookworm</name>
    <dbReference type="NCBI Taxonomy" id="27835"/>
    <lineage>
        <taxon>Eukaryota</taxon>
        <taxon>Metazoa</taxon>
        <taxon>Ecdysozoa</taxon>
        <taxon>Nematoda</taxon>
        <taxon>Chromadorea</taxon>
        <taxon>Rhabditida</taxon>
        <taxon>Rhabditina</taxon>
        <taxon>Rhabditomorpha</taxon>
        <taxon>Strongyloidea</taxon>
        <taxon>Heligmosomidae</taxon>
        <taxon>Nippostrongylus</taxon>
    </lineage>
</organism>
<dbReference type="InterPro" id="IPR027417">
    <property type="entry name" value="P-loop_NTPase"/>
</dbReference>
<feature type="transmembrane region" description="Helical" evidence="1">
    <location>
        <begin position="211"/>
        <end position="231"/>
    </location>
</feature>
<dbReference type="WBParaSite" id="NBR_0002118901-mRNA-1">
    <property type="protein sequence ID" value="NBR_0002118901-mRNA-1"/>
    <property type="gene ID" value="NBR_0002118901"/>
</dbReference>
<dbReference type="AlphaFoldDB" id="A0A0N4YVB7"/>
<dbReference type="Gene3D" id="1.10.10.10">
    <property type="entry name" value="Winged helix-like DNA-binding domain superfamily/Winged helix DNA-binding domain"/>
    <property type="match status" value="1"/>
</dbReference>
<dbReference type="InterPro" id="IPR036388">
    <property type="entry name" value="WH-like_DNA-bd_sf"/>
</dbReference>
<dbReference type="SUPFAM" id="SSF52540">
    <property type="entry name" value="P-loop containing nucleoside triphosphate hydrolases"/>
    <property type="match status" value="1"/>
</dbReference>
<name>A0A0N4YVB7_NIPBR</name>
<evidence type="ECO:0000256" key="1">
    <source>
        <dbReference type="SAM" id="Phobius"/>
    </source>
</evidence>
<evidence type="ECO:0000313" key="3">
    <source>
        <dbReference type="WBParaSite" id="NBR_0002118901-mRNA-1"/>
    </source>
</evidence>
<dbReference type="GO" id="GO:0043531">
    <property type="term" value="F:ADP binding"/>
    <property type="evidence" value="ECO:0007669"/>
    <property type="project" value="InterPro"/>
</dbReference>
<evidence type="ECO:0000259" key="2">
    <source>
        <dbReference type="Pfam" id="PF00931"/>
    </source>
</evidence>
<feature type="transmembrane region" description="Helical" evidence="1">
    <location>
        <begin position="238"/>
        <end position="259"/>
    </location>
</feature>
<feature type="domain" description="NB-ARC" evidence="2">
    <location>
        <begin position="13"/>
        <end position="88"/>
    </location>
</feature>
<dbReference type="Gene3D" id="3.40.50.300">
    <property type="entry name" value="P-loop containing nucleotide triphosphate hydrolases"/>
    <property type="match status" value="1"/>
</dbReference>
<sequence>LLGLFSRLVKLDFQIQEALVDKPNVIVVLDDVVQQETVTWASQLGLRFLVTTRNAELFASVSCSVDVVHVGSLTVDEGKELFFAKGTPEMEESEAAQSAVNHALSVCSGNAALLNMLKKLSSGEPARLSMFVRRLVERGLSSVKVATPYEYKSMHDSLTVSVGRLSSEDRDTLACAAILPSEVDIPLAVRMNSASDQHCEVQISQVPGRRIWESAGFGILFGSCIVLYICAWDRFMNVRFLVTVLVAITFGLFLIVLSTGLHRPLLPYDPLLWLFTLYIVMCYQWNRLFGAYLTRTQRATFDEWNIMETYQPRALTMGHLFDVRRSRDCGIYREPIEHYANEYTIVEQMAKERKLMEGTGKDASAAAKFQLNVVIKLTKLQLFPRMTWRLFGELNTAD</sequence>
<reference evidence="3" key="1">
    <citation type="submission" date="2017-02" db="UniProtKB">
        <authorList>
            <consortium name="WormBaseParasite"/>
        </authorList>
    </citation>
    <scope>IDENTIFICATION</scope>
</reference>
<protein>
    <submittedName>
        <fullName evidence="3">Cell death protein 4 (inferred by orthology to a C. elegans protein)</fullName>
    </submittedName>
</protein>